<protein>
    <submittedName>
        <fullName evidence="1">Uncharacterized protein</fullName>
    </submittedName>
</protein>
<dbReference type="EMBL" id="JAWDGP010003113">
    <property type="protein sequence ID" value="KAK3777180.1"/>
    <property type="molecule type" value="Genomic_DNA"/>
</dbReference>
<dbReference type="Proteomes" id="UP001283361">
    <property type="component" value="Unassembled WGS sequence"/>
</dbReference>
<evidence type="ECO:0000313" key="2">
    <source>
        <dbReference type="Proteomes" id="UP001283361"/>
    </source>
</evidence>
<keyword evidence="2" id="KW-1185">Reference proteome</keyword>
<evidence type="ECO:0000313" key="1">
    <source>
        <dbReference type="EMBL" id="KAK3777180.1"/>
    </source>
</evidence>
<dbReference type="AlphaFoldDB" id="A0AAE1DP80"/>
<sequence length="108" mass="12064">MFLLSRTKTVNRYCPKILTPVSIVVTIKATPSLSRADDMESIHVLDYNPETPGWSPNIIKILTPVSIVVTIKAKPSLSRADDMESIHVLDYNPETPGWSPNIIKILYS</sequence>
<organism evidence="1 2">
    <name type="scientific">Elysia crispata</name>
    <name type="common">lettuce slug</name>
    <dbReference type="NCBI Taxonomy" id="231223"/>
    <lineage>
        <taxon>Eukaryota</taxon>
        <taxon>Metazoa</taxon>
        <taxon>Spiralia</taxon>
        <taxon>Lophotrochozoa</taxon>
        <taxon>Mollusca</taxon>
        <taxon>Gastropoda</taxon>
        <taxon>Heterobranchia</taxon>
        <taxon>Euthyneura</taxon>
        <taxon>Panpulmonata</taxon>
        <taxon>Sacoglossa</taxon>
        <taxon>Placobranchoidea</taxon>
        <taxon>Plakobranchidae</taxon>
        <taxon>Elysia</taxon>
    </lineage>
</organism>
<accession>A0AAE1DP80</accession>
<comment type="caution">
    <text evidence="1">The sequence shown here is derived from an EMBL/GenBank/DDBJ whole genome shotgun (WGS) entry which is preliminary data.</text>
</comment>
<feature type="non-terminal residue" evidence="1">
    <location>
        <position position="108"/>
    </location>
</feature>
<reference evidence="1" key="1">
    <citation type="journal article" date="2023" name="G3 (Bethesda)">
        <title>A reference genome for the long-term kleptoplast-retaining sea slug Elysia crispata morphotype clarki.</title>
        <authorList>
            <person name="Eastman K.E."/>
            <person name="Pendleton A.L."/>
            <person name="Shaikh M.A."/>
            <person name="Suttiyut T."/>
            <person name="Ogas R."/>
            <person name="Tomko P."/>
            <person name="Gavelis G."/>
            <person name="Widhalm J.R."/>
            <person name="Wisecaver J.H."/>
        </authorList>
    </citation>
    <scope>NUCLEOTIDE SEQUENCE</scope>
    <source>
        <strain evidence="1">ECLA1</strain>
    </source>
</reference>
<gene>
    <name evidence="1" type="ORF">RRG08_052645</name>
</gene>
<name>A0AAE1DP80_9GAST</name>
<proteinExistence type="predicted"/>